<accession>A0ABP6C6E9</accession>
<dbReference type="EMBL" id="BAAARJ010000005">
    <property type="protein sequence ID" value="GAA2604655.1"/>
    <property type="molecule type" value="Genomic_DNA"/>
</dbReference>
<protein>
    <submittedName>
        <fullName evidence="1">Uncharacterized protein</fullName>
    </submittedName>
</protein>
<reference evidence="2" key="1">
    <citation type="journal article" date="2019" name="Int. J. Syst. Evol. Microbiol.">
        <title>The Global Catalogue of Microorganisms (GCM) 10K type strain sequencing project: providing services to taxonomists for standard genome sequencing and annotation.</title>
        <authorList>
            <consortium name="The Broad Institute Genomics Platform"/>
            <consortium name="The Broad Institute Genome Sequencing Center for Infectious Disease"/>
            <person name="Wu L."/>
            <person name="Ma J."/>
        </authorList>
    </citation>
    <scope>NUCLEOTIDE SEQUENCE [LARGE SCALE GENOMIC DNA]</scope>
    <source>
        <strain evidence="2">JCM 16373</strain>
    </source>
</reference>
<dbReference type="Proteomes" id="UP001501447">
    <property type="component" value="Unassembled WGS sequence"/>
</dbReference>
<gene>
    <name evidence="1" type="ORF">GCM10009863_17730</name>
</gene>
<dbReference type="SUPFAM" id="SSF161187">
    <property type="entry name" value="YfgJ-like"/>
    <property type="match status" value="1"/>
</dbReference>
<name>A0ABP6C6E9_9ACTN</name>
<keyword evidence="2" id="KW-1185">Reference proteome</keyword>
<proteinExistence type="predicted"/>
<dbReference type="RefSeq" id="WP_344563931.1">
    <property type="nucleotide sequence ID" value="NZ_BAAARJ010000005.1"/>
</dbReference>
<sequence length="152" mass="17520">MTDFADEARTRRAHMLRMAEAQAEEPDEMRVLRARVLDYLDNTPEPPVMASYGVSTKGCPKCHRTMWHQKDHEGHHWVCASCGHFEELVMTCPRCGEEMKPPFLEQIDRWTCRTCKLVAASGESEQEMLQRDDEVRQAVRTLDAVIEDRAGE</sequence>
<evidence type="ECO:0000313" key="1">
    <source>
        <dbReference type="EMBL" id="GAA2604655.1"/>
    </source>
</evidence>
<dbReference type="Gene3D" id="2.10.290.10">
    <property type="entry name" value="YfgJ-like"/>
    <property type="match status" value="1"/>
</dbReference>
<dbReference type="InterPro" id="IPR029037">
    <property type="entry name" value="DUF1407/YfgJ-like_sf"/>
</dbReference>
<comment type="caution">
    <text evidence="1">The sequence shown here is derived from an EMBL/GenBank/DDBJ whole genome shotgun (WGS) entry which is preliminary data.</text>
</comment>
<organism evidence="1 2">
    <name type="scientific">Streptomyces axinellae</name>
    <dbReference type="NCBI Taxonomy" id="552788"/>
    <lineage>
        <taxon>Bacteria</taxon>
        <taxon>Bacillati</taxon>
        <taxon>Actinomycetota</taxon>
        <taxon>Actinomycetes</taxon>
        <taxon>Kitasatosporales</taxon>
        <taxon>Streptomycetaceae</taxon>
        <taxon>Streptomyces</taxon>
    </lineage>
</organism>
<evidence type="ECO:0000313" key="2">
    <source>
        <dbReference type="Proteomes" id="UP001501447"/>
    </source>
</evidence>